<keyword evidence="6" id="KW-1185">Reference proteome</keyword>
<dbReference type="FunFam" id="3.40.30.10:FF:000034">
    <property type="entry name" value="glutathione S-transferase 1"/>
    <property type="match status" value="1"/>
</dbReference>
<evidence type="ECO:0000256" key="2">
    <source>
        <dbReference type="RuleBase" id="RU003494"/>
    </source>
</evidence>
<dbReference type="InterPro" id="IPR036249">
    <property type="entry name" value="Thioredoxin-like_sf"/>
</dbReference>
<accession>A0A7R8ULN8</accession>
<dbReference type="InterPro" id="IPR004046">
    <property type="entry name" value="GST_C"/>
</dbReference>
<dbReference type="PROSITE" id="PS50404">
    <property type="entry name" value="GST_NTER"/>
    <property type="match status" value="1"/>
</dbReference>
<dbReference type="GO" id="GO:0006749">
    <property type="term" value="P:glutathione metabolic process"/>
    <property type="evidence" value="ECO:0007669"/>
    <property type="project" value="TreeGrafter"/>
</dbReference>
<dbReference type="FunCoup" id="A0A7R8ULN8">
    <property type="interactions" value="241"/>
</dbReference>
<dbReference type="EMBL" id="LR899010">
    <property type="protein sequence ID" value="CAD7083158.1"/>
    <property type="molecule type" value="Genomic_DNA"/>
</dbReference>
<evidence type="ECO:0000259" key="3">
    <source>
        <dbReference type="PROSITE" id="PS50404"/>
    </source>
</evidence>
<proteinExistence type="inferred from homology"/>
<organism evidence="5 6">
    <name type="scientific">Hermetia illucens</name>
    <name type="common">Black soldier fly</name>
    <dbReference type="NCBI Taxonomy" id="343691"/>
    <lineage>
        <taxon>Eukaryota</taxon>
        <taxon>Metazoa</taxon>
        <taxon>Ecdysozoa</taxon>
        <taxon>Arthropoda</taxon>
        <taxon>Hexapoda</taxon>
        <taxon>Insecta</taxon>
        <taxon>Pterygota</taxon>
        <taxon>Neoptera</taxon>
        <taxon>Endopterygota</taxon>
        <taxon>Diptera</taxon>
        <taxon>Brachycera</taxon>
        <taxon>Stratiomyomorpha</taxon>
        <taxon>Stratiomyidae</taxon>
        <taxon>Hermetiinae</taxon>
        <taxon>Hermetia</taxon>
    </lineage>
</organism>
<dbReference type="Pfam" id="PF00043">
    <property type="entry name" value="GST_C"/>
    <property type="match status" value="1"/>
</dbReference>
<dbReference type="PROSITE" id="PS50405">
    <property type="entry name" value="GST_CTER"/>
    <property type="match status" value="1"/>
</dbReference>
<dbReference type="Proteomes" id="UP000594454">
    <property type="component" value="Chromosome 2"/>
</dbReference>
<feature type="domain" description="GST N-terminal" evidence="3">
    <location>
        <begin position="2"/>
        <end position="83"/>
    </location>
</feature>
<dbReference type="SFLD" id="SFLDG00358">
    <property type="entry name" value="Main_(cytGST)"/>
    <property type="match status" value="1"/>
</dbReference>
<dbReference type="SMR" id="A0A7R8ULN8"/>
<sequence length="217" mass="24548">MAKPILYGVNRSPAVRTVLLTAAAMGLDLELKEVDVATNEHRTDEFLSKNPQHTIPTLEDGGNCIWDSHAIATYLIGKYAEDDSLYPKDLYTRAVINQRLHFESGVLFPAVRVLRVAQNQRNFEKLQESKRLILQAYDFLEKFLVNDLYMAGDTLTVADLSLVSSLSTANCFFPIDSSQFPKLNQWLIRMSELPYYQEANGNGLQNLIAFVQKIENS</sequence>
<evidence type="ECO:0000313" key="6">
    <source>
        <dbReference type="Proteomes" id="UP000594454"/>
    </source>
</evidence>
<dbReference type="FunFam" id="1.20.1050.10:FF:000007">
    <property type="entry name" value="Glutathione S-transferase 1-1"/>
    <property type="match status" value="1"/>
</dbReference>
<dbReference type="CDD" id="cd03045">
    <property type="entry name" value="GST_N_Delta_Epsilon"/>
    <property type="match status" value="1"/>
</dbReference>
<evidence type="ECO:0000256" key="1">
    <source>
        <dbReference type="ARBA" id="ARBA00011738"/>
    </source>
</evidence>
<evidence type="ECO:0000313" key="5">
    <source>
        <dbReference type="EMBL" id="CAD7083158.1"/>
    </source>
</evidence>
<dbReference type="InterPro" id="IPR036282">
    <property type="entry name" value="Glutathione-S-Trfase_C_sf"/>
</dbReference>
<dbReference type="InterPro" id="IPR004045">
    <property type="entry name" value="Glutathione_S-Trfase_N"/>
</dbReference>
<dbReference type="PANTHER" id="PTHR43969:SF9">
    <property type="entry name" value="GLUTATHIONE S TRANSFERASE D10, ISOFORM A-RELATED"/>
    <property type="match status" value="1"/>
</dbReference>
<dbReference type="AlphaFoldDB" id="A0A7R8ULN8"/>
<reference evidence="5 6" key="1">
    <citation type="submission" date="2020-11" db="EMBL/GenBank/DDBJ databases">
        <authorList>
            <person name="Wallbank WR R."/>
            <person name="Pardo Diaz C."/>
            <person name="Kozak K."/>
            <person name="Martin S."/>
            <person name="Jiggins C."/>
            <person name="Moest M."/>
            <person name="Warren A I."/>
            <person name="Generalovic N T."/>
            <person name="Byers J.R.P. K."/>
            <person name="Montejo-Kovacevich G."/>
            <person name="Yen C E."/>
        </authorList>
    </citation>
    <scope>NUCLEOTIDE SEQUENCE [LARGE SCALE GENOMIC DNA]</scope>
</reference>
<name>A0A7R8ULN8_HERIL</name>
<comment type="similarity">
    <text evidence="2">Belongs to the GST superfamily.</text>
</comment>
<dbReference type="InterPro" id="IPR040079">
    <property type="entry name" value="Glutathione_S-Trfase"/>
</dbReference>
<dbReference type="SUPFAM" id="SSF47616">
    <property type="entry name" value="GST C-terminal domain-like"/>
    <property type="match status" value="1"/>
</dbReference>
<dbReference type="SFLD" id="SFLDG01153">
    <property type="entry name" value="Main.4:_Theta-like"/>
    <property type="match status" value="1"/>
</dbReference>
<feature type="domain" description="GST C-terminal" evidence="4">
    <location>
        <begin position="89"/>
        <end position="210"/>
    </location>
</feature>
<evidence type="ECO:0000259" key="4">
    <source>
        <dbReference type="PROSITE" id="PS50405"/>
    </source>
</evidence>
<dbReference type="Gene3D" id="1.20.1050.10">
    <property type="match status" value="1"/>
</dbReference>
<dbReference type="InParanoid" id="A0A7R8ULN8"/>
<comment type="subunit">
    <text evidence="1">Homodimer.</text>
</comment>
<dbReference type="CDD" id="cd03177">
    <property type="entry name" value="GST_C_Delta_Epsilon"/>
    <property type="match status" value="1"/>
</dbReference>
<dbReference type="SUPFAM" id="SSF52833">
    <property type="entry name" value="Thioredoxin-like"/>
    <property type="match status" value="1"/>
</dbReference>
<dbReference type="PANTHER" id="PTHR43969">
    <property type="entry name" value="GLUTATHIONE S TRANSFERASE D10, ISOFORM A-RELATED"/>
    <property type="match status" value="1"/>
</dbReference>
<protein>
    <submittedName>
        <fullName evidence="5">Uncharacterized protein</fullName>
    </submittedName>
</protein>
<dbReference type="OMA" id="WLAGDEM"/>
<dbReference type="Pfam" id="PF02798">
    <property type="entry name" value="GST_N"/>
    <property type="match status" value="1"/>
</dbReference>
<dbReference type="InterPro" id="IPR010987">
    <property type="entry name" value="Glutathione-S-Trfase_C-like"/>
</dbReference>
<dbReference type="Gene3D" id="3.40.30.10">
    <property type="entry name" value="Glutaredoxin"/>
    <property type="match status" value="1"/>
</dbReference>
<gene>
    <name evidence="5" type="ORF">HERILL_LOCUS6135</name>
</gene>
<dbReference type="GO" id="GO:0004364">
    <property type="term" value="F:glutathione transferase activity"/>
    <property type="evidence" value="ECO:0007669"/>
    <property type="project" value="TreeGrafter"/>
</dbReference>
<dbReference type="SFLD" id="SFLDS00019">
    <property type="entry name" value="Glutathione_Transferase_(cytos"/>
    <property type="match status" value="1"/>
</dbReference>